<sequence length="198" mass="22838">MLIVVTPYKPLDRQLMETILERQTLIDYLLIRTPISQDEQYQWIKALIEAGFSKGKVMIHTDVALAERLNIRNIHFREGDVHAEKTKRMNPSYHVTMSVHDEEHVRLAHKWQLDFGIYGHLFPSNSKKGKAPRTDAEITKALDIGFPLVAIGGINMNTIHQVPQAFIGFACIEAFFSKTKQDMHNLHEKWVIHKERSG</sequence>
<evidence type="ECO:0000313" key="4">
    <source>
        <dbReference type="EMBL" id="EKU48608.1"/>
    </source>
</evidence>
<dbReference type="GO" id="GO:0005737">
    <property type="term" value="C:cytoplasm"/>
    <property type="evidence" value="ECO:0007669"/>
    <property type="project" value="TreeGrafter"/>
</dbReference>
<dbReference type="PATRIC" id="fig|1229783.3.peg.1082"/>
<dbReference type="GO" id="GO:0009228">
    <property type="term" value="P:thiamine biosynthetic process"/>
    <property type="evidence" value="ECO:0007669"/>
    <property type="project" value="UniProtKB-KW"/>
</dbReference>
<dbReference type="Proteomes" id="UP000009885">
    <property type="component" value="Unassembled WGS sequence"/>
</dbReference>
<organism evidence="4 5">
    <name type="scientific">Staphylococcus massiliensis S46</name>
    <dbReference type="NCBI Taxonomy" id="1229783"/>
    <lineage>
        <taxon>Bacteria</taxon>
        <taxon>Bacillati</taxon>
        <taxon>Bacillota</taxon>
        <taxon>Bacilli</taxon>
        <taxon>Bacillales</taxon>
        <taxon>Staphylococcaceae</taxon>
        <taxon>Staphylococcus</taxon>
    </lineage>
</organism>
<dbReference type="GO" id="GO:0004789">
    <property type="term" value="F:thiamine-phosphate diphosphorylase activity"/>
    <property type="evidence" value="ECO:0007669"/>
    <property type="project" value="TreeGrafter"/>
</dbReference>
<comment type="pathway">
    <text evidence="1">Cofactor biosynthesis; thiamine diphosphate biosynthesis.</text>
</comment>
<dbReference type="AlphaFoldDB" id="K9AMI9"/>
<evidence type="ECO:0000313" key="5">
    <source>
        <dbReference type="Proteomes" id="UP000009885"/>
    </source>
</evidence>
<dbReference type="InterPro" id="IPR036206">
    <property type="entry name" value="ThiamineP_synth_sf"/>
</dbReference>
<dbReference type="SUPFAM" id="SSF51391">
    <property type="entry name" value="Thiamin phosphate synthase"/>
    <property type="match status" value="1"/>
</dbReference>
<gene>
    <name evidence="4" type="ORF">C273_05355</name>
</gene>
<dbReference type="PANTHER" id="PTHR20857:SF22">
    <property type="entry name" value="THIAZOLE TAUTOMERASE"/>
    <property type="match status" value="1"/>
</dbReference>
<evidence type="ECO:0000256" key="2">
    <source>
        <dbReference type="ARBA" id="ARBA00022977"/>
    </source>
</evidence>
<dbReference type="eggNOG" id="COG0352">
    <property type="taxonomic scope" value="Bacteria"/>
</dbReference>
<dbReference type="Gene3D" id="3.20.20.70">
    <property type="entry name" value="Aldolase class I"/>
    <property type="match status" value="1"/>
</dbReference>
<dbReference type="OrthoDB" id="9815348at2"/>
<proteinExistence type="predicted"/>
<name>K9AMI9_9STAP</name>
<dbReference type="EMBL" id="AMSQ01000006">
    <property type="protein sequence ID" value="EKU48608.1"/>
    <property type="molecule type" value="Genomic_DNA"/>
</dbReference>
<reference evidence="4 5" key="1">
    <citation type="journal article" date="2013" name="Genome Announc.">
        <title>Genome Sequence of Staphylococcus massiliensis Strain S46, Isolated from the Surface of Healthy Human Skin.</title>
        <authorList>
            <person name="Srivastav R."/>
            <person name="Singh A."/>
            <person name="Jangir P.K."/>
            <person name="Kumari C."/>
            <person name="Muduli S."/>
            <person name="Sharma R."/>
        </authorList>
    </citation>
    <scope>NUCLEOTIDE SEQUENCE [LARGE SCALE GENOMIC DNA]</scope>
    <source>
        <strain evidence="4 5">S46</strain>
    </source>
</reference>
<keyword evidence="2" id="KW-0784">Thiamine biosynthesis</keyword>
<feature type="domain" description="Thiamine phosphate synthase/TenI" evidence="3">
    <location>
        <begin position="5"/>
        <end position="167"/>
    </location>
</feature>
<protein>
    <submittedName>
        <fullName evidence="4">Thiamine monophosphate synthase</fullName>
    </submittedName>
</protein>
<dbReference type="RefSeq" id="WP_009383185.1">
    <property type="nucleotide sequence ID" value="NZ_AMSQ01000006.1"/>
</dbReference>
<dbReference type="STRING" id="1229783.C273_05355"/>
<comment type="caution">
    <text evidence="4">The sequence shown here is derived from an EMBL/GenBank/DDBJ whole genome shotgun (WGS) entry which is preliminary data.</text>
</comment>
<dbReference type="CDD" id="cd00564">
    <property type="entry name" value="TMP_TenI"/>
    <property type="match status" value="1"/>
</dbReference>
<dbReference type="InterPro" id="IPR013785">
    <property type="entry name" value="Aldolase_TIM"/>
</dbReference>
<dbReference type="PANTHER" id="PTHR20857">
    <property type="entry name" value="THIAMINE-PHOSPHATE PYROPHOSPHORYLASE"/>
    <property type="match status" value="1"/>
</dbReference>
<keyword evidence="5" id="KW-1185">Reference proteome</keyword>
<dbReference type="InterPro" id="IPR022998">
    <property type="entry name" value="ThiamineP_synth_TenI"/>
</dbReference>
<dbReference type="Pfam" id="PF02581">
    <property type="entry name" value="TMP-TENI"/>
    <property type="match status" value="1"/>
</dbReference>
<evidence type="ECO:0000256" key="1">
    <source>
        <dbReference type="ARBA" id="ARBA00004948"/>
    </source>
</evidence>
<accession>K9AMI9</accession>
<evidence type="ECO:0000259" key="3">
    <source>
        <dbReference type="Pfam" id="PF02581"/>
    </source>
</evidence>